<dbReference type="EMBL" id="NPDZ01000007">
    <property type="protein sequence ID" value="PJZ72859.1"/>
    <property type="molecule type" value="Genomic_DNA"/>
</dbReference>
<proteinExistence type="predicted"/>
<evidence type="ECO:0000313" key="5">
    <source>
        <dbReference type="Proteomes" id="UP000231990"/>
    </source>
</evidence>
<dbReference type="InterPro" id="IPR050177">
    <property type="entry name" value="Lipid_A_modif_metabolic_enz"/>
</dbReference>
<dbReference type="RefSeq" id="WP_100713219.1">
    <property type="nucleotide sequence ID" value="NZ_NPDY01000004.1"/>
</dbReference>
<gene>
    <name evidence="2" type="ORF">CH360_06545</name>
    <name evidence="3" type="ORF">CH373_12425</name>
</gene>
<dbReference type="InterPro" id="IPR036291">
    <property type="entry name" value="NAD(P)-bd_dom_sf"/>
</dbReference>
<evidence type="ECO:0000259" key="1">
    <source>
        <dbReference type="Pfam" id="PF01370"/>
    </source>
</evidence>
<feature type="domain" description="NAD-dependent epimerase/dehydratase" evidence="1">
    <location>
        <begin position="3"/>
        <end position="209"/>
    </location>
</feature>
<accession>A0A2M9ZLF6</accession>
<evidence type="ECO:0000313" key="2">
    <source>
        <dbReference type="EMBL" id="PJZ70257.1"/>
    </source>
</evidence>
<dbReference type="SUPFAM" id="SSF51735">
    <property type="entry name" value="NAD(P)-binding Rossmann-fold domains"/>
    <property type="match status" value="1"/>
</dbReference>
<name>A0A2M9ZLF6_9LEPT</name>
<dbReference type="InterPro" id="IPR001509">
    <property type="entry name" value="Epimerase_deHydtase"/>
</dbReference>
<dbReference type="Pfam" id="PF01370">
    <property type="entry name" value="Epimerase"/>
    <property type="match status" value="1"/>
</dbReference>
<evidence type="ECO:0000313" key="3">
    <source>
        <dbReference type="EMBL" id="PJZ72859.1"/>
    </source>
</evidence>
<protein>
    <recommendedName>
        <fullName evidence="1">NAD-dependent epimerase/dehydratase domain-containing protein</fullName>
    </recommendedName>
</protein>
<dbReference type="PANTHER" id="PTHR43245:SF58">
    <property type="entry name" value="BLL5923 PROTEIN"/>
    <property type="match status" value="1"/>
</dbReference>
<dbReference type="PANTHER" id="PTHR43245">
    <property type="entry name" value="BIFUNCTIONAL POLYMYXIN RESISTANCE PROTEIN ARNA"/>
    <property type="match status" value="1"/>
</dbReference>
<dbReference type="OrthoDB" id="9801056at2"/>
<dbReference type="Proteomes" id="UP000231962">
    <property type="component" value="Unassembled WGS sequence"/>
</dbReference>
<sequence>MKVLVTGASGFVGSNLLPLLQSENYEISILKGRELRRGEVDTEFLLHKLKGIEVIIHLAGRAHVTKEEVSDPMREYLRANLESTKILAENAIEAGVKKIIYISSIKAVGESTEDKPLSPNDDPNPEDEYGRSKLLAEEALKAICSDTKTSYTILRPPLIVGASAKGNLLRLVSLLRRKIPLPFYNIINRRSLVGVRNFCESILFCTKNTSTDNRIFHVSDSSLSTPDLIRILAKGLGLKVRLFPFPISLLVWIGKITGTSSAVERLVGSLEVNSEELKSLGWNPVIPIEDELIEMAKSFSDY</sequence>
<dbReference type="Gene3D" id="3.40.50.720">
    <property type="entry name" value="NAD(P)-binding Rossmann-like Domain"/>
    <property type="match status" value="1"/>
</dbReference>
<dbReference type="Proteomes" id="UP000231990">
    <property type="component" value="Unassembled WGS sequence"/>
</dbReference>
<reference evidence="4 5" key="1">
    <citation type="submission" date="2017-07" db="EMBL/GenBank/DDBJ databases">
        <title>Leptospira spp. isolated from tropical soils.</title>
        <authorList>
            <person name="Thibeaux R."/>
            <person name="Iraola G."/>
            <person name="Ferres I."/>
            <person name="Bierque E."/>
            <person name="Girault D."/>
            <person name="Soupe-Gilbert M.-E."/>
            <person name="Picardeau M."/>
            <person name="Goarant C."/>
        </authorList>
    </citation>
    <scope>NUCLEOTIDE SEQUENCE [LARGE SCALE GENOMIC DNA]</scope>
    <source>
        <strain evidence="3 5">FH1-B-B1</strain>
        <strain evidence="2 4">FH1-B-C1</strain>
    </source>
</reference>
<organism evidence="3 5">
    <name type="scientific">Leptospira perolatii</name>
    <dbReference type="NCBI Taxonomy" id="2023191"/>
    <lineage>
        <taxon>Bacteria</taxon>
        <taxon>Pseudomonadati</taxon>
        <taxon>Spirochaetota</taxon>
        <taxon>Spirochaetia</taxon>
        <taxon>Leptospirales</taxon>
        <taxon>Leptospiraceae</taxon>
        <taxon>Leptospira</taxon>
    </lineage>
</organism>
<comment type="caution">
    <text evidence="3">The sequence shown here is derived from an EMBL/GenBank/DDBJ whole genome shotgun (WGS) entry which is preliminary data.</text>
</comment>
<keyword evidence="4" id="KW-1185">Reference proteome</keyword>
<dbReference type="EMBL" id="NPDY01000004">
    <property type="protein sequence ID" value="PJZ70257.1"/>
    <property type="molecule type" value="Genomic_DNA"/>
</dbReference>
<evidence type="ECO:0000313" key="4">
    <source>
        <dbReference type="Proteomes" id="UP000231962"/>
    </source>
</evidence>
<dbReference type="AlphaFoldDB" id="A0A2M9ZLF6"/>